<dbReference type="RefSeq" id="WP_015029539.1">
    <property type="nucleotide sequence ID" value="NC_018748.1"/>
</dbReference>
<dbReference type="Proteomes" id="UP000002875">
    <property type="component" value="Chromosome"/>
</dbReference>
<evidence type="ECO:0000313" key="2">
    <source>
        <dbReference type="Proteomes" id="UP000002875"/>
    </source>
</evidence>
<reference evidence="1 2" key="1">
    <citation type="submission" date="2011-07" db="EMBL/GenBank/DDBJ databases">
        <title>The complete genome of chromosome of Emticicia oligotrophica DSM 17448.</title>
        <authorList>
            <consortium name="US DOE Joint Genome Institute (JGI-PGF)"/>
            <person name="Lucas S."/>
            <person name="Han J."/>
            <person name="Lapidus A."/>
            <person name="Bruce D."/>
            <person name="Goodwin L."/>
            <person name="Pitluck S."/>
            <person name="Peters L."/>
            <person name="Kyrpides N."/>
            <person name="Mavromatis K."/>
            <person name="Ivanova N."/>
            <person name="Ovchinnikova G."/>
            <person name="Teshima H."/>
            <person name="Detter J.C."/>
            <person name="Tapia R."/>
            <person name="Han C."/>
            <person name="Land M."/>
            <person name="Hauser L."/>
            <person name="Markowitz V."/>
            <person name="Cheng J.-F."/>
            <person name="Hugenholtz P."/>
            <person name="Woyke T."/>
            <person name="Wu D."/>
            <person name="Tindall B."/>
            <person name="Pomrenke H."/>
            <person name="Brambilla E."/>
            <person name="Klenk H.-P."/>
            <person name="Eisen J.A."/>
        </authorList>
    </citation>
    <scope>NUCLEOTIDE SEQUENCE [LARGE SCALE GENOMIC DNA]</scope>
    <source>
        <strain evidence="1 2">DSM 17448</strain>
    </source>
</reference>
<sequence length="444" mass="51231">MKKIILTVIILLHCCGLSGLLFAQGDFTRIYHPIINSAELAIVDTNYYEALDYYKAAFDNVKKPFAKDYYNAAICAAMVGKISTMFDYLEKIVEKGYPSDSLRKDIFFHFVADTCKRWEKFENQIRFIKPNINQELRDSLTKLYALGSRNIRVPLTADLREYFVKNQASQPTFTIKQNGKDTTINIRRVGFIDSLYFFNSLPEKLRLQQDSLRKIQNELFAKNQHVVYNTITKIIEDNGFPDENLIGLSGRDSRNVSRDRASFFFAEQNFNNSLLNNSIVLDLFSSSFPAQESDISSLINQAVRDGKLLPHHINRIYASRGNFRSREDINTSKNTSLNVFSFGKVKVFRFQLDPHSKCNTPEIDKKLSKSYWQKESLGEYSEAEINEKRLDIGLETLADAYKKAFFKAYPRVFIINGGSYQTELSYVSSCEVLEKMLKEHPFIK</sequence>
<evidence type="ECO:0000313" key="1">
    <source>
        <dbReference type="EMBL" id="AFK03843.1"/>
    </source>
</evidence>
<proteinExistence type="predicted"/>
<organism evidence="1 2">
    <name type="scientific">Emticicia oligotrophica (strain DSM 17448 / CIP 109782 / MTCC 6937 / GPTSA100-15)</name>
    <dbReference type="NCBI Taxonomy" id="929562"/>
    <lineage>
        <taxon>Bacteria</taxon>
        <taxon>Pseudomonadati</taxon>
        <taxon>Bacteroidota</taxon>
        <taxon>Cytophagia</taxon>
        <taxon>Cytophagales</taxon>
        <taxon>Leadbetterellaceae</taxon>
        <taxon>Emticicia</taxon>
    </lineage>
</organism>
<evidence type="ECO:0008006" key="3">
    <source>
        <dbReference type="Google" id="ProtNLM"/>
    </source>
</evidence>
<gene>
    <name evidence="1" type="ordered locus">Emtol_2707</name>
</gene>
<accession>A0ABM5N349</accession>
<keyword evidence="2" id="KW-1185">Reference proteome</keyword>
<protein>
    <recommendedName>
        <fullName evidence="3">Tetratricopeptide repeat protein</fullName>
    </recommendedName>
</protein>
<name>A0ABM5N349_EMTOG</name>
<dbReference type="EMBL" id="CP002961">
    <property type="protein sequence ID" value="AFK03843.1"/>
    <property type="molecule type" value="Genomic_DNA"/>
</dbReference>